<dbReference type="Gene3D" id="3.30.710.10">
    <property type="entry name" value="Potassium Channel Kv1.1, Chain A"/>
    <property type="match status" value="1"/>
</dbReference>
<proteinExistence type="predicted"/>
<comment type="pathway">
    <text evidence="1">Protein modification; protein ubiquitination.</text>
</comment>
<evidence type="ECO:0000313" key="4">
    <source>
        <dbReference type="Proteomes" id="UP000233551"/>
    </source>
</evidence>
<feature type="domain" description="SKP1 component POZ" evidence="2">
    <location>
        <begin position="14"/>
        <end position="45"/>
    </location>
</feature>
<dbReference type="GO" id="GO:0016567">
    <property type="term" value="P:protein ubiquitination"/>
    <property type="evidence" value="ECO:0007669"/>
    <property type="project" value="UniProtKB-UniPathway"/>
</dbReference>
<sequence>MSTLSSSTTTLRSKVTLKSSNGETFEVEERIALRSRTIKQLLEVNIERRQFPWTMSLAKSYLVISYLSSHTNLAARPRSWRTGTKL</sequence>
<evidence type="ECO:0000313" key="3">
    <source>
        <dbReference type="EMBL" id="PKI54790.1"/>
    </source>
</evidence>
<dbReference type="Proteomes" id="UP000233551">
    <property type="component" value="Unassembled WGS sequence"/>
</dbReference>
<dbReference type="EMBL" id="PGOL01001765">
    <property type="protein sequence ID" value="PKI54790.1"/>
    <property type="molecule type" value="Genomic_DNA"/>
</dbReference>
<evidence type="ECO:0000259" key="2">
    <source>
        <dbReference type="Pfam" id="PF03931"/>
    </source>
</evidence>
<dbReference type="InterPro" id="IPR016073">
    <property type="entry name" value="Skp1_comp_POZ"/>
</dbReference>
<comment type="caution">
    <text evidence="3">The sequence shown here is derived from an EMBL/GenBank/DDBJ whole genome shotgun (WGS) entry which is preliminary data.</text>
</comment>
<protein>
    <recommendedName>
        <fullName evidence="2">SKP1 component POZ domain-containing protein</fullName>
    </recommendedName>
</protein>
<dbReference type="SUPFAM" id="SSF54695">
    <property type="entry name" value="POZ domain"/>
    <property type="match status" value="1"/>
</dbReference>
<organism evidence="3 4">
    <name type="scientific">Punica granatum</name>
    <name type="common">Pomegranate</name>
    <dbReference type="NCBI Taxonomy" id="22663"/>
    <lineage>
        <taxon>Eukaryota</taxon>
        <taxon>Viridiplantae</taxon>
        <taxon>Streptophyta</taxon>
        <taxon>Embryophyta</taxon>
        <taxon>Tracheophyta</taxon>
        <taxon>Spermatophyta</taxon>
        <taxon>Magnoliopsida</taxon>
        <taxon>eudicotyledons</taxon>
        <taxon>Gunneridae</taxon>
        <taxon>Pentapetalae</taxon>
        <taxon>rosids</taxon>
        <taxon>malvids</taxon>
        <taxon>Myrtales</taxon>
        <taxon>Lythraceae</taxon>
        <taxon>Punica</taxon>
    </lineage>
</organism>
<dbReference type="UniPathway" id="UPA00143"/>
<evidence type="ECO:0000256" key="1">
    <source>
        <dbReference type="ARBA" id="ARBA00004906"/>
    </source>
</evidence>
<keyword evidence="4" id="KW-1185">Reference proteome</keyword>
<dbReference type="GO" id="GO:0006511">
    <property type="term" value="P:ubiquitin-dependent protein catabolic process"/>
    <property type="evidence" value="ECO:0007669"/>
    <property type="project" value="InterPro"/>
</dbReference>
<reference evidence="3 4" key="1">
    <citation type="submission" date="2017-11" db="EMBL/GenBank/DDBJ databases">
        <title>De-novo sequencing of pomegranate (Punica granatum L.) genome.</title>
        <authorList>
            <person name="Akparov Z."/>
            <person name="Amiraslanov A."/>
            <person name="Hajiyeva S."/>
            <person name="Abbasov M."/>
            <person name="Kaur K."/>
            <person name="Hamwieh A."/>
            <person name="Solovyev V."/>
            <person name="Salamov A."/>
            <person name="Braich B."/>
            <person name="Kosarev P."/>
            <person name="Mahmoud A."/>
            <person name="Hajiyev E."/>
            <person name="Babayeva S."/>
            <person name="Izzatullayeva V."/>
            <person name="Mammadov A."/>
            <person name="Mammadov A."/>
            <person name="Sharifova S."/>
            <person name="Ojaghi J."/>
            <person name="Eynullazada K."/>
            <person name="Bayramov B."/>
            <person name="Abdulazimova A."/>
            <person name="Shahmuradov I."/>
        </authorList>
    </citation>
    <scope>NUCLEOTIDE SEQUENCE [LARGE SCALE GENOMIC DNA]</scope>
    <source>
        <strain evidence="4">cv. AG2017</strain>
        <tissue evidence="3">Leaf</tissue>
    </source>
</reference>
<gene>
    <name evidence="3" type="ORF">CRG98_024804</name>
</gene>
<dbReference type="InterPro" id="IPR011333">
    <property type="entry name" value="SKP1/BTB/POZ_sf"/>
</dbReference>
<dbReference type="Pfam" id="PF03931">
    <property type="entry name" value="Skp1_POZ"/>
    <property type="match status" value="1"/>
</dbReference>
<dbReference type="AlphaFoldDB" id="A0A2I0JFX8"/>
<accession>A0A2I0JFX8</accession>
<name>A0A2I0JFX8_PUNGR</name>